<sequence length="357" mass="39569">MSKSRKVKPLGEVVDLFCGVGALSHGLKQAGFEIKAGYDTDARCKFAFETNNGATFHARDVSKLTANEVSAHFTGDFPKVLAGCAPCQPFSTYKQRYDEDPQWGLVEDFAKLAVQVAPDFVTMENVPALERYKDGKVFQRFVDTLKHGGYSVEWTIARCEEFGVPQRRRRLVLIAAKDRSAVPLNTGKTAAVSVMEAIGRLPKLAAGEADPNDRLHVASSLSDLNLRRIKASKPGGTWRDWPIELRAACHRKLSGKTYSGVYARMTWDNPSPTMTTQCYGYGNGRFGHPDQDRAISLREAAILQSFPPDYQFLPKEEAPSMKEVGRWIGNAVPVKLGEAIGKEIAQIHYGDELIDRE</sequence>
<dbReference type="NCBIfam" id="TIGR00675">
    <property type="entry name" value="dcm"/>
    <property type="match status" value="1"/>
</dbReference>
<dbReference type="GO" id="GO:0032259">
    <property type="term" value="P:methylation"/>
    <property type="evidence" value="ECO:0007669"/>
    <property type="project" value="UniProtKB-KW"/>
</dbReference>
<evidence type="ECO:0000256" key="8">
    <source>
        <dbReference type="RuleBase" id="RU000416"/>
    </source>
</evidence>
<keyword evidence="4 7" id="KW-0949">S-adenosyl-L-methionine</keyword>
<dbReference type="GO" id="GO:0009307">
    <property type="term" value="P:DNA restriction-modification system"/>
    <property type="evidence" value="ECO:0007669"/>
    <property type="project" value="UniProtKB-KW"/>
</dbReference>
<dbReference type="GO" id="GO:0044027">
    <property type="term" value="P:negative regulation of gene expression via chromosomal CpG island methylation"/>
    <property type="evidence" value="ECO:0007669"/>
    <property type="project" value="TreeGrafter"/>
</dbReference>
<keyword evidence="3 7" id="KW-0808">Transferase</keyword>
<dbReference type="PANTHER" id="PTHR10629:SF52">
    <property type="entry name" value="DNA (CYTOSINE-5)-METHYLTRANSFERASE 1"/>
    <property type="match status" value="1"/>
</dbReference>
<dbReference type="GO" id="GO:0003677">
    <property type="term" value="F:DNA binding"/>
    <property type="evidence" value="ECO:0007669"/>
    <property type="project" value="TreeGrafter"/>
</dbReference>
<evidence type="ECO:0000256" key="3">
    <source>
        <dbReference type="ARBA" id="ARBA00022679"/>
    </source>
</evidence>
<comment type="similarity">
    <text evidence="7 8">Belongs to the class I-like SAM-binding methyltransferase superfamily. C5-methyltransferase family.</text>
</comment>
<evidence type="ECO:0000256" key="2">
    <source>
        <dbReference type="ARBA" id="ARBA00022603"/>
    </source>
</evidence>
<dbReference type="InterPro" id="IPR031303">
    <property type="entry name" value="C5_meth_CS"/>
</dbReference>
<evidence type="ECO:0000313" key="10">
    <source>
        <dbReference type="Proteomes" id="UP000321562"/>
    </source>
</evidence>
<proteinExistence type="inferred from homology"/>
<dbReference type="AlphaFoldDB" id="A0A5C6RPH3"/>
<accession>A0A5C6RPH3</accession>
<dbReference type="Pfam" id="PF00145">
    <property type="entry name" value="DNA_methylase"/>
    <property type="match status" value="1"/>
</dbReference>
<name>A0A5C6RPH3_9RHOB</name>
<dbReference type="OrthoDB" id="9813719at2"/>
<dbReference type="Proteomes" id="UP000321562">
    <property type="component" value="Unassembled WGS sequence"/>
</dbReference>
<keyword evidence="2 7" id="KW-0489">Methyltransferase</keyword>
<dbReference type="Gene3D" id="3.90.120.10">
    <property type="entry name" value="DNA Methylase, subunit A, domain 2"/>
    <property type="match status" value="1"/>
</dbReference>
<dbReference type="PANTHER" id="PTHR10629">
    <property type="entry name" value="CYTOSINE-SPECIFIC METHYLTRANSFERASE"/>
    <property type="match status" value="1"/>
</dbReference>
<evidence type="ECO:0000313" key="9">
    <source>
        <dbReference type="EMBL" id="TXB63845.1"/>
    </source>
</evidence>
<dbReference type="SUPFAM" id="SSF53335">
    <property type="entry name" value="S-adenosyl-L-methionine-dependent methyltransferases"/>
    <property type="match status" value="1"/>
</dbReference>
<dbReference type="RefSeq" id="WP_147101358.1">
    <property type="nucleotide sequence ID" value="NZ_JBHUFH010000031.1"/>
</dbReference>
<dbReference type="InterPro" id="IPR001525">
    <property type="entry name" value="C5_MeTfrase"/>
</dbReference>
<comment type="catalytic activity">
    <reaction evidence="6">
        <text>a 2'-deoxycytidine in DNA + S-adenosyl-L-methionine = a 5-methyl-2'-deoxycytidine in DNA + S-adenosyl-L-homocysteine + H(+)</text>
        <dbReference type="Rhea" id="RHEA:13681"/>
        <dbReference type="Rhea" id="RHEA-COMP:11369"/>
        <dbReference type="Rhea" id="RHEA-COMP:11370"/>
        <dbReference type="ChEBI" id="CHEBI:15378"/>
        <dbReference type="ChEBI" id="CHEBI:57856"/>
        <dbReference type="ChEBI" id="CHEBI:59789"/>
        <dbReference type="ChEBI" id="CHEBI:85452"/>
        <dbReference type="ChEBI" id="CHEBI:85454"/>
        <dbReference type="EC" id="2.1.1.37"/>
    </reaction>
</comment>
<evidence type="ECO:0000256" key="5">
    <source>
        <dbReference type="ARBA" id="ARBA00022747"/>
    </source>
</evidence>
<protein>
    <recommendedName>
        <fullName evidence="1">DNA (cytosine-5-)-methyltransferase</fullName>
        <ecNumber evidence="1">2.1.1.37</ecNumber>
    </recommendedName>
</protein>
<reference evidence="9 10" key="1">
    <citation type="submission" date="2019-08" db="EMBL/GenBank/DDBJ databases">
        <authorList>
            <person name="Ye J."/>
        </authorList>
    </citation>
    <scope>NUCLEOTIDE SEQUENCE [LARGE SCALE GENOMIC DNA]</scope>
    <source>
        <strain evidence="9 10">TK008</strain>
    </source>
</reference>
<dbReference type="InterPro" id="IPR050390">
    <property type="entry name" value="C5-Methyltransferase"/>
</dbReference>
<organism evidence="9 10">
    <name type="scientific">Paracoccus aurantiacus</name>
    <dbReference type="NCBI Taxonomy" id="2599412"/>
    <lineage>
        <taxon>Bacteria</taxon>
        <taxon>Pseudomonadati</taxon>
        <taxon>Pseudomonadota</taxon>
        <taxon>Alphaproteobacteria</taxon>
        <taxon>Rhodobacterales</taxon>
        <taxon>Paracoccaceae</taxon>
        <taxon>Paracoccus</taxon>
    </lineage>
</organism>
<dbReference type="EC" id="2.1.1.37" evidence="1"/>
<dbReference type="PROSITE" id="PS51679">
    <property type="entry name" value="SAM_MT_C5"/>
    <property type="match status" value="1"/>
</dbReference>
<dbReference type="PRINTS" id="PR00105">
    <property type="entry name" value="C5METTRFRASE"/>
</dbReference>
<keyword evidence="5" id="KW-0680">Restriction system</keyword>
<comment type="caution">
    <text evidence="9">The sequence shown here is derived from an EMBL/GenBank/DDBJ whole genome shotgun (WGS) entry which is preliminary data.</text>
</comment>
<feature type="active site" evidence="7">
    <location>
        <position position="87"/>
    </location>
</feature>
<dbReference type="PROSITE" id="PS00095">
    <property type="entry name" value="C5_MTASE_2"/>
    <property type="match status" value="1"/>
</dbReference>
<keyword evidence="10" id="KW-1185">Reference proteome</keyword>
<dbReference type="InterPro" id="IPR029063">
    <property type="entry name" value="SAM-dependent_MTases_sf"/>
</dbReference>
<evidence type="ECO:0000256" key="6">
    <source>
        <dbReference type="ARBA" id="ARBA00047422"/>
    </source>
</evidence>
<gene>
    <name evidence="9" type="ORF">FQV27_18205</name>
</gene>
<dbReference type="GO" id="GO:0003886">
    <property type="term" value="F:DNA (cytosine-5-)-methyltransferase activity"/>
    <property type="evidence" value="ECO:0007669"/>
    <property type="project" value="UniProtKB-EC"/>
</dbReference>
<evidence type="ECO:0000256" key="1">
    <source>
        <dbReference type="ARBA" id="ARBA00011975"/>
    </source>
</evidence>
<evidence type="ECO:0000256" key="7">
    <source>
        <dbReference type="PROSITE-ProRule" id="PRU01016"/>
    </source>
</evidence>
<evidence type="ECO:0000256" key="4">
    <source>
        <dbReference type="ARBA" id="ARBA00022691"/>
    </source>
</evidence>
<dbReference type="EMBL" id="VOPL01000015">
    <property type="protein sequence ID" value="TXB63845.1"/>
    <property type="molecule type" value="Genomic_DNA"/>
</dbReference>
<dbReference type="Gene3D" id="3.40.50.150">
    <property type="entry name" value="Vaccinia Virus protein VP39"/>
    <property type="match status" value="1"/>
</dbReference>